<dbReference type="InterPro" id="IPR018759">
    <property type="entry name" value="BBP2_2"/>
</dbReference>
<comment type="caution">
    <text evidence="1">The sequence shown here is derived from an EMBL/GenBank/DDBJ whole genome shotgun (WGS) entry which is preliminary data.</text>
</comment>
<dbReference type="EMBL" id="PDSK01000103">
    <property type="protein sequence ID" value="PIE33125.1"/>
    <property type="molecule type" value="Genomic_DNA"/>
</dbReference>
<gene>
    <name evidence="1" type="ORF">CSA56_13145</name>
</gene>
<protein>
    <submittedName>
        <fullName evidence="1">Uncharacterized protein</fullName>
    </submittedName>
</protein>
<sequence>MKELHERNRFVWRSLSMKVLGIALCMVCVAGSPGYALWVGQSQINPFLEVRGEYQSNIYRMEDDEESDFITVISPGIHFEYPTTQNPAIQAVLDYRADIRIYGNDGDSSIDPDSELNTVDQRLGGHVQYNLASGWLFKGGYALSITSNPPDFIGDTRNDYKQHDLLVLAGYNFADRYKIEFQYDGAFRSYDDSEFEVDDIDTHEIKLVGFYRIQPKVSVLLGGDYVTFSRQEPFYDSTEYRGYTGIEYEATESTTGTMKVGAARREFDTDDIDDATDFYVNGEIRSEYAENSFWSLKVFRDYHDSTVSDQTAYNGAYYMTTGFGGTITHALATLPNLSLSANVLLSQDAYPEDNDDREDNKIRGEFGIAYKFYKFVSLGAGYRYDNRDSNIDGLTYTNHSAFMSIKGLM</sequence>
<dbReference type="AlphaFoldDB" id="A0A2G6KBW1"/>
<dbReference type="Proteomes" id="UP000230821">
    <property type="component" value="Unassembled WGS sequence"/>
</dbReference>
<evidence type="ECO:0000313" key="1">
    <source>
        <dbReference type="EMBL" id="PIE33125.1"/>
    </source>
</evidence>
<evidence type="ECO:0000313" key="2">
    <source>
        <dbReference type="Proteomes" id="UP000230821"/>
    </source>
</evidence>
<accession>A0A2G6KBW1</accession>
<organism evidence="1 2">
    <name type="scientific">candidate division KSB3 bacterium</name>
    <dbReference type="NCBI Taxonomy" id="2044937"/>
    <lineage>
        <taxon>Bacteria</taxon>
        <taxon>candidate division KSB3</taxon>
    </lineage>
</organism>
<proteinExistence type="predicted"/>
<name>A0A2G6KBW1_9BACT</name>
<dbReference type="Pfam" id="PF10082">
    <property type="entry name" value="BBP2_2"/>
    <property type="match status" value="1"/>
</dbReference>
<reference evidence="1 2" key="1">
    <citation type="submission" date="2017-10" db="EMBL/GenBank/DDBJ databases">
        <title>Novel microbial diversity and functional potential in the marine mammal oral microbiome.</title>
        <authorList>
            <person name="Dudek N.K."/>
            <person name="Sun C.L."/>
            <person name="Burstein D."/>
            <person name="Kantor R.S."/>
            <person name="Aliaga Goltsman D.S."/>
            <person name="Bik E.M."/>
            <person name="Thomas B.C."/>
            <person name="Banfield J.F."/>
            <person name="Relman D.A."/>
        </authorList>
    </citation>
    <scope>NUCLEOTIDE SEQUENCE [LARGE SCALE GENOMIC DNA]</scope>
    <source>
        <strain evidence="1">DOLJORAL78_47_16</strain>
    </source>
</reference>